<keyword evidence="9" id="KW-0460">Magnesium</keyword>
<dbReference type="PANTHER" id="PTHR33540:SF2">
    <property type="entry name" value="TRNA THREONYLCARBAMOYLADENOSINE BIOSYNTHESIS PROTEIN TSAE"/>
    <property type="match status" value="1"/>
</dbReference>
<evidence type="ECO:0000256" key="5">
    <source>
        <dbReference type="ARBA" id="ARBA00022694"/>
    </source>
</evidence>
<comment type="caution">
    <text evidence="11">The sequence shown here is derived from an EMBL/GenBank/DDBJ whole genome shotgun (WGS) entry which is preliminary data.</text>
</comment>
<keyword evidence="5" id="KW-0819">tRNA processing</keyword>
<dbReference type="PANTHER" id="PTHR33540">
    <property type="entry name" value="TRNA THREONYLCARBAMOYLADENOSINE BIOSYNTHESIS PROTEIN TSAE"/>
    <property type="match status" value="1"/>
</dbReference>
<keyword evidence="7" id="KW-0547">Nucleotide-binding</keyword>
<keyword evidence="8" id="KW-0067">ATP-binding</keyword>
<evidence type="ECO:0000256" key="9">
    <source>
        <dbReference type="ARBA" id="ARBA00022842"/>
    </source>
</evidence>
<evidence type="ECO:0000256" key="7">
    <source>
        <dbReference type="ARBA" id="ARBA00022741"/>
    </source>
</evidence>
<dbReference type="Pfam" id="PF02367">
    <property type="entry name" value="TsaE"/>
    <property type="match status" value="1"/>
</dbReference>
<reference evidence="11 12" key="1">
    <citation type="submission" date="2020-07" db="EMBL/GenBank/DDBJ databases">
        <title>Pseudogemmobacter sp. nov., isolated from poultry manure in Taiwan.</title>
        <authorList>
            <person name="Lin S.-Y."/>
            <person name="Tang Y.-S."/>
            <person name="Young C.-C."/>
        </authorList>
    </citation>
    <scope>NUCLEOTIDE SEQUENCE [LARGE SCALE GENOMIC DNA]</scope>
    <source>
        <strain evidence="11 12">CC-YST710</strain>
    </source>
</reference>
<keyword evidence="6" id="KW-0479">Metal-binding</keyword>
<dbReference type="RefSeq" id="WP_226933683.1">
    <property type="nucleotide sequence ID" value="NZ_JACDXX010000002.1"/>
</dbReference>
<evidence type="ECO:0000313" key="11">
    <source>
        <dbReference type="EMBL" id="MCB5408775.1"/>
    </source>
</evidence>
<evidence type="ECO:0000256" key="8">
    <source>
        <dbReference type="ARBA" id="ARBA00022840"/>
    </source>
</evidence>
<dbReference type="EMBL" id="JACDXX010000002">
    <property type="protein sequence ID" value="MCB5408775.1"/>
    <property type="molecule type" value="Genomic_DNA"/>
</dbReference>
<keyword evidence="4" id="KW-0963">Cytoplasm</keyword>
<dbReference type="NCBIfam" id="TIGR00150">
    <property type="entry name" value="T6A_YjeE"/>
    <property type="match status" value="1"/>
</dbReference>
<dbReference type="InterPro" id="IPR003442">
    <property type="entry name" value="T6A_TsaE"/>
</dbReference>
<organism evidence="11 12">
    <name type="scientific">Pseudogemmobacter faecipullorum</name>
    <dbReference type="NCBI Taxonomy" id="2755041"/>
    <lineage>
        <taxon>Bacteria</taxon>
        <taxon>Pseudomonadati</taxon>
        <taxon>Pseudomonadota</taxon>
        <taxon>Alphaproteobacteria</taxon>
        <taxon>Rhodobacterales</taxon>
        <taxon>Paracoccaceae</taxon>
        <taxon>Pseudogemmobacter</taxon>
    </lineage>
</organism>
<comment type="subcellular location">
    <subcellularLocation>
        <location evidence="1">Cytoplasm</location>
    </subcellularLocation>
</comment>
<evidence type="ECO:0000256" key="6">
    <source>
        <dbReference type="ARBA" id="ARBA00022723"/>
    </source>
</evidence>
<evidence type="ECO:0000256" key="1">
    <source>
        <dbReference type="ARBA" id="ARBA00004496"/>
    </source>
</evidence>
<accession>A0ABS8CHC4</accession>
<evidence type="ECO:0000256" key="3">
    <source>
        <dbReference type="ARBA" id="ARBA00019010"/>
    </source>
</evidence>
<evidence type="ECO:0000313" key="12">
    <source>
        <dbReference type="Proteomes" id="UP001198571"/>
    </source>
</evidence>
<dbReference type="Proteomes" id="UP001198571">
    <property type="component" value="Unassembled WGS sequence"/>
</dbReference>
<sequence length="152" mass="16368">MAEIREFPLADEETARAFGTRFGLALRPGMTVLLEGPVGAGKSHLARAAIRALSGAEVDVPSPTFTLVQTYETLGGEVWHADLYRLTDVGEVEELGLTEAMGQDILLIEWPDRLGDYAPRDAIRVEISYAGEGRLLRLSAPAAFIAALEGEA</sequence>
<dbReference type="InterPro" id="IPR027417">
    <property type="entry name" value="P-loop_NTPase"/>
</dbReference>
<evidence type="ECO:0000256" key="2">
    <source>
        <dbReference type="ARBA" id="ARBA00007599"/>
    </source>
</evidence>
<keyword evidence="12" id="KW-1185">Reference proteome</keyword>
<evidence type="ECO:0000256" key="10">
    <source>
        <dbReference type="ARBA" id="ARBA00032441"/>
    </source>
</evidence>
<comment type="similarity">
    <text evidence="2">Belongs to the TsaE family.</text>
</comment>
<evidence type="ECO:0000256" key="4">
    <source>
        <dbReference type="ARBA" id="ARBA00022490"/>
    </source>
</evidence>
<dbReference type="Gene3D" id="3.40.50.300">
    <property type="entry name" value="P-loop containing nucleotide triphosphate hydrolases"/>
    <property type="match status" value="1"/>
</dbReference>
<gene>
    <name evidence="11" type="primary">tsaE</name>
    <name evidence="11" type="ORF">H0485_01975</name>
</gene>
<proteinExistence type="inferred from homology"/>
<name>A0ABS8CHC4_9RHOB</name>
<protein>
    <recommendedName>
        <fullName evidence="3">tRNA threonylcarbamoyladenosine biosynthesis protein TsaE</fullName>
    </recommendedName>
    <alternativeName>
        <fullName evidence="10">t(6)A37 threonylcarbamoyladenosine biosynthesis protein TsaE</fullName>
    </alternativeName>
</protein>
<dbReference type="SUPFAM" id="SSF52540">
    <property type="entry name" value="P-loop containing nucleoside triphosphate hydrolases"/>
    <property type="match status" value="1"/>
</dbReference>